<dbReference type="PANTHER" id="PTHR45866">
    <property type="entry name" value="DNA GYRASE/TOPOISOMERASE SUBUNIT B"/>
    <property type="match status" value="1"/>
</dbReference>
<dbReference type="OrthoDB" id="9802808at2"/>
<comment type="catalytic activity">
    <reaction evidence="1">
        <text>ATP-dependent breakage, passage and rejoining of double-stranded DNA.</text>
        <dbReference type="EC" id="5.6.2.2"/>
    </reaction>
</comment>
<dbReference type="Pfam" id="PF02518">
    <property type="entry name" value="HATPase_c"/>
    <property type="match status" value="1"/>
</dbReference>
<dbReference type="Proteomes" id="UP000327039">
    <property type="component" value="Unassembled WGS sequence"/>
</dbReference>
<dbReference type="AlphaFoldDB" id="A0A5J5IQX5"/>
<dbReference type="SUPFAM" id="SSF56719">
    <property type="entry name" value="Type II DNA topoisomerase"/>
    <property type="match status" value="1"/>
</dbReference>
<dbReference type="PROSITE" id="PS00177">
    <property type="entry name" value="TOPOISOMERASE_II"/>
    <property type="match status" value="1"/>
</dbReference>
<dbReference type="InterPro" id="IPR006171">
    <property type="entry name" value="TOPRIM_dom"/>
</dbReference>
<dbReference type="EC" id="5.6.2.2" evidence="4"/>
<name>A0A5J5IQX5_9MICO</name>
<dbReference type="Pfam" id="PF00986">
    <property type="entry name" value="DNA_gyraseB_C"/>
    <property type="match status" value="1"/>
</dbReference>
<reference evidence="14" key="1">
    <citation type="submission" date="2019-09" db="EMBL/GenBank/DDBJ databases">
        <title>Mumia zhuanghuii sp. nov. isolated from the intestinal contents of plateau pika (Ochotona curzoniae) in the Qinghai-Tibet plateau of China.</title>
        <authorList>
            <person name="Tian Z."/>
        </authorList>
    </citation>
    <scope>NUCLEOTIDE SEQUENCE [LARGE SCALE GENOMIC DNA]</scope>
    <source>
        <strain evidence="14">DSM 25564</strain>
    </source>
</reference>
<dbReference type="Gene3D" id="3.30.230.10">
    <property type="match status" value="1"/>
</dbReference>
<dbReference type="SUPFAM" id="SSF54211">
    <property type="entry name" value="Ribosomal protein S5 domain 2-like"/>
    <property type="match status" value="1"/>
</dbReference>
<evidence type="ECO:0000313" key="14">
    <source>
        <dbReference type="Proteomes" id="UP000327039"/>
    </source>
</evidence>
<dbReference type="Pfam" id="PF00204">
    <property type="entry name" value="DNA_gyraseB"/>
    <property type="match status" value="1"/>
</dbReference>
<evidence type="ECO:0000256" key="11">
    <source>
        <dbReference type="ARBA" id="ARBA00023235"/>
    </source>
</evidence>
<dbReference type="PROSITE" id="PS50880">
    <property type="entry name" value="TOPRIM"/>
    <property type="match status" value="1"/>
</dbReference>
<dbReference type="InterPro" id="IPR013759">
    <property type="entry name" value="Topo_IIA_B_C"/>
</dbReference>
<dbReference type="GO" id="GO:0046872">
    <property type="term" value="F:metal ion binding"/>
    <property type="evidence" value="ECO:0007669"/>
    <property type="project" value="UniProtKB-KW"/>
</dbReference>
<dbReference type="PRINTS" id="PR01159">
    <property type="entry name" value="DNAGYRASEB"/>
</dbReference>
<comment type="similarity">
    <text evidence="3">Belongs to the type II topoisomerase GyrB family.</text>
</comment>
<keyword evidence="6" id="KW-0547">Nucleotide-binding</keyword>
<keyword evidence="9" id="KW-0799">Topoisomerase</keyword>
<dbReference type="InterPro" id="IPR001241">
    <property type="entry name" value="Topo_IIA"/>
</dbReference>
<gene>
    <name evidence="13" type="ORF">F6B42_08790</name>
</gene>
<keyword evidence="5" id="KW-0479">Metal-binding</keyword>
<dbReference type="FunFam" id="3.40.50.670:FF:000002">
    <property type="entry name" value="DNA gyrase subunit B"/>
    <property type="match status" value="1"/>
</dbReference>
<evidence type="ECO:0000256" key="8">
    <source>
        <dbReference type="ARBA" id="ARBA00022842"/>
    </source>
</evidence>
<dbReference type="InterPro" id="IPR002288">
    <property type="entry name" value="DNA_gyrase_B_C"/>
</dbReference>
<dbReference type="RefSeq" id="WP_150419212.1">
    <property type="nucleotide sequence ID" value="NZ_VYRZ01000002.1"/>
</dbReference>
<evidence type="ECO:0000259" key="12">
    <source>
        <dbReference type="PROSITE" id="PS50880"/>
    </source>
</evidence>
<evidence type="ECO:0000256" key="6">
    <source>
        <dbReference type="ARBA" id="ARBA00022741"/>
    </source>
</evidence>
<dbReference type="PRINTS" id="PR00418">
    <property type="entry name" value="TPI2FAMILY"/>
</dbReference>
<dbReference type="InterPro" id="IPR013506">
    <property type="entry name" value="Topo_IIA_bsu_dom2"/>
</dbReference>
<comment type="cofactor">
    <cofactor evidence="2">
        <name>Mg(2+)</name>
        <dbReference type="ChEBI" id="CHEBI:18420"/>
    </cofactor>
</comment>
<dbReference type="InterPro" id="IPR014721">
    <property type="entry name" value="Ribsml_uS5_D2-typ_fold_subgr"/>
</dbReference>
<evidence type="ECO:0000256" key="10">
    <source>
        <dbReference type="ARBA" id="ARBA00023125"/>
    </source>
</evidence>
<keyword evidence="11 13" id="KW-0413">Isomerase</keyword>
<accession>A0A5J5IQX5</accession>
<dbReference type="Gene3D" id="3.40.50.670">
    <property type="match status" value="1"/>
</dbReference>
<keyword evidence="7" id="KW-0067">ATP-binding</keyword>
<keyword evidence="10" id="KW-0238">DNA-binding</keyword>
<dbReference type="SMART" id="SM00433">
    <property type="entry name" value="TOP2c"/>
    <property type="match status" value="1"/>
</dbReference>
<dbReference type="InterPro" id="IPR036890">
    <property type="entry name" value="HATPase_C_sf"/>
</dbReference>
<dbReference type="GO" id="GO:0003677">
    <property type="term" value="F:DNA binding"/>
    <property type="evidence" value="ECO:0007669"/>
    <property type="project" value="UniProtKB-KW"/>
</dbReference>
<dbReference type="InterPro" id="IPR003594">
    <property type="entry name" value="HATPase_dom"/>
</dbReference>
<dbReference type="GO" id="GO:0034335">
    <property type="term" value="F:DNA negative supercoiling activity"/>
    <property type="evidence" value="ECO:0007669"/>
    <property type="project" value="UniProtKB-ARBA"/>
</dbReference>
<dbReference type="Pfam" id="PF01751">
    <property type="entry name" value="Toprim"/>
    <property type="match status" value="1"/>
</dbReference>
<dbReference type="PANTHER" id="PTHR45866:SF1">
    <property type="entry name" value="DNA GYRASE SUBUNIT B, MITOCHONDRIAL"/>
    <property type="match status" value="1"/>
</dbReference>
<dbReference type="FunFam" id="3.30.565.10:FF:000088">
    <property type="entry name" value="DNA topoisomerase (ATP-hydrolyzing)"/>
    <property type="match status" value="1"/>
</dbReference>
<evidence type="ECO:0000256" key="1">
    <source>
        <dbReference type="ARBA" id="ARBA00000185"/>
    </source>
</evidence>
<dbReference type="GO" id="GO:0006265">
    <property type="term" value="P:DNA topological change"/>
    <property type="evidence" value="ECO:0007669"/>
    <property type="project" value="InterPro"/>
</dbReference>
<protein>
    <recommendedName>
        <fullName evidence="4">DNA topoisomerase (ATP-hydrolyzing)</fullName>
        <ecNumber evidence="4">5.6.2.2</ecNumber>
    </recommendedName>
</protein>
<evidence type="ECO:0000313" key="13">
    <source>
        <dbReference type="EMBL" id="KAA9087046.1"/>
    </source>
</evidence>
<evidence type="ECO:0000256" key="9">
    <source>
        <dbReference type="ARBA" id="ARBA00023029"/>
    </source>
</evidence>
<dbReference type="InterPro" id="IPR013760">
    <property type="entry name" value="Topo_IIA-like_dom_sf"/>
</dbReference>
<evidence type="ECO:0000256" key="4">
    <source>
        <dbReference type="ARBA" id="ARBA00012895"/>
    </source>
</evidence>
<dbReference type="InterPro" id="IPR018522">
    <property type="entry name" value="TopoIIA_CS"/>
</dbReference>
<proteinExistence type="inferred from homology"/>
<evidence type="ECO:0000256" key="2">
    <source>
        <dbReference type="ARBA" id="ARBA00001946"/>
    </source>
</evidence>
<dbReference type="InterPro" id="IPR000565">
    <property type="entry name" value="Topo_IIA_B"/>
</dbReference>
<sequence length="689" mass="75234">MTAEYSAHHLQVLEGLEAVRKRPGMYIGSTDSRGLMHCLWEIIDNSVDEALAGHGSRIDIVLHADGSVEVRDRARGIPVDIEPRTGLSGVEVVFTKLHAGGKFGGGSYAASGGLHGVGASVVNALSERLDVEVDRGGKTHAMSFHRGEPGLFAGDAPDSAFTPFERSSELRVVGKAPRGTSGTRIRYWADRQIFTKDAAFTLDELVQRARQTAFLVPGLEIVIADERGEERTETSYRFDGGLSEFADFLAPDAPITDTWRLQGSATFTETVPVLQANGAMVPTEVERSCEVDIALRWGTSYETVTRSFVNIIATPKGGTHQQGFEQGLMKVVRGQVEQNARRLKVGTDKLEKDDILAGLTAVLTVRVPEPQFEGQTKEVLGTPAVRQIVANVVGREMAAKFASPKRDDKAQTAQLLEKVVSEMKARISARTHKETQRRKTALESSSLPAKLADCRTNDVSESELFIVEGDSALGTAKHARNSEYQALLPIRGKILNVQKASVSDMLSNAECAAIIQVIGAGSGRSFDIASARYGKVILMSDADVDGAHIRTLLLTLFFRYMRPLIEEGRVFAAVPPLHRVVVVNPGSKPNETIYTYSEAELHGLLTKLRKAGRRWQEPVQRYKGLGEMDADQLATTTMDRAGRTLRRVRVEDADAANAVFELLMGNEVAPRRDFIITSSDRLSREAIDA</sequence>
<feature type="domain" description="Toprim" evidence="12">
    <location>
        <begin position="462"/>
        <end position="576"/>
    </location>
</feature>
<dbReference type="SUPFAM" id="SSF55874">
    <property type="entry name" value="ATPase domain of HSP90 chaperone/DNA topoisomerase II/histidine kinase"/>
    <property type="match status" value="1"/>
</dbReference>
<evidence type="ECO:0000256" key="7">
    <source>
        <dbReference type="ARBA" id="ARBA00022840"/>
    </source>
</evidence>
<dbReference type="SMART" id="SM00387">
    <property type="entry name" value="HATPase_c"/>
    <property type="match status" value="1"/>
</dbReference>
<dbReference type="InterPro" id="IPR020568">
    <property type="entry name" value="Ribosomal_Su5_D2-typ_SF"/>
</dbReference>
<keyword evidence="8" id="KW-0460">Magnesium</keyword>
<dbReference type="EMBL" id="VYRZ01000002">
    <property type="protein sequence ID" value="KAA9087046.1"/>
    <property type="molecule type" value="Genomic_DNA"/>
</dbReference>
<organism evidence="13 14">
    <name type="scientific">Microbacterium radiodurans</name>
    <dbReference type="NCBI Taxonomy" id="661398"/>
    <lineage>
        <taxon>Bacteria</taxon>
        <taxon>Bacillati</taxon>
        <taxon>Actinomycetota</taxon>
        <taxon>Actinomycetes</taxon>
        <taxon>Micrococcales</taxon>
        <taxon>Microbacteriaceae</taxon>
        <taxon>Microbacterium</taxon>
    </lineage>
</organism>
<keyword evidence="14" id="KW-1185">Reference proteome</keyword>
<dbReference type="Gene3D" id="3.30.565.10">
    <property type="entry name" value="Histidine kinase-like ATPase, C-terminal domain"/>
    <property type="match status" value="1"/>
</dbReference>
<evidence type="ECO:0000256" key="3">
    <source>
        <dbReference type="ARBA" id="ARBA00010708"/>
    </source>
</evidence>
<evidence type="ECO:0000256" key="5">
    <source>
        <dbReference type="ARBA" id="ARBA00022723"/>
    </source>
</evidence>
<dbReference type="CDD" id="cd00822">
    <property type="entry name" value="TopoII_Trans_DNA_gyrase"/>
    <property type="match status" value="1"/>
</dbReference>
<dbReference type="NCBIfam" id="NF004189">
    <property type="entry name" value="PRK05644.1"/>
    <property type="match status" value="1"/>
</dbReference>
<comment type="caution">
    <text evidence="13">The sequence shown here is derived from an EMBL/GenBank/DDBJ whole genome shotgun (WGS) entry which is preliminary data.</text>
</comment>
<dbReference type="GO" id="GO:0005524">
    <property type="term" value="F:ATP binding"/>
    <property type="evidence" value="ECO:0007669"/>
    <property type="project" value="UniProtKB-KW"/>
</dbReference>
<dbReference type="CDD" id="cd16928">
    <property type="entry name" value="HATPase_GyrB-like"/>
    <property type="match status" value="1"/>
</dbReference>